<dbReference type="PANTHER" id="PTHR12209:SF0">
    <property type="entry name" value="EKC_KEOPS COMPLEX SUBUNIT TP53RK"/>
    <property type="match status" value="1"/>
</dbReference>
<dbReference type="NCBIfam" id="TIGR03724">
    <property type="entry name" value="arch_bud32"/>
    <property type="match status" value="1"/>
</dbReference>
<evidence type="ECO:0000256" key="8">
    <source>
        <dbReference type="ARBA" id="ARBA00022840"/>
    </source>
</evidence>
<dbReference type="Proteomes" id="UP000001037">
    <property type="component" value="Chromosome"/>
</dbReference>
<dbReference type="GO" id="GO:0008033">
    <property type="term" value="P:tRNA processing"/>
    <property type="evidence" value="ECO:0007669"/>
    <property type="project" value="UniProtKB-KW"/>
</dbReference>
<sequence length="246" mass="28113">MAEDGKVFTLPRRLDTPEDGAEALKLLARGAEAELYLVEWGGRLAVLKRRVPKPYRHRVIDDALRFRRTLVEARMLVRALELGLSVPLLYEVRLSDAEIIMEYVEGRSLRWYIEECGLDEVAVDAVKRLGWMIGVLHEHGFVHGDVTTSNIIVTGRGSYKLIDFGLSGSSDDEEDKAVDVHLFLRAVESTHPEYADSLYKLFLEGYGEARGREKAEMVAGLVSKIRLMGRYVEERRRRRMVWEGLH</sequence>
<dbReference type="FunCoup" id="G0ECQ0">
    <property type="interactions" value="120"/>
</dbReference>
<dbReference type="STRING" id="694429.Pyrfu_1766"/>
<dbReference type="GO" id="GO:0004674">
    <property type="term" value="F:protein serine/threonine kinase activity"/>
    <property type="evidence" value="ECO:0007669"/>
    <property type="project" value="UniProtKB-KW"/>
</dbReference>
<gene>
    <name evidence="12" type="ordered locus">Pyrfu_1766</name>
</gene>
<keyword evidence="13" id="KW-1185">Reference proteome</keyword>
<dbReference type="HOGENOM" id="CLU_063953_2_0_2"/>
<organism evidence="12 13">
    <name type="scientific">Pyrolobus fumarii (strain DSM 11204 / 1A)</name>
    <dbReference type="NCBI Taxonomy" id="694429"/>
    <lineage>
        <taxon>Archaea</taxon>
        <taxon>Thermoproteota</taxon>
        <taxon>Thermoprotei</taxon>
        <taxon>Desulfurococcales</taxon>
        <taxon>Pyrodictiaceae</taxon>
        <taxon>Pyrolobus</taxon>
    </lineage>
</organism>
<dbReference type="Gene3D" id="1.10.510.10">
    <property type="entry name" value="Transferase(Phosphotransferase) domain 1"/>
    <property type="match status" value="1"/>
</dbReference>
<keyword evidence="3 12" id="KW-0723">Serine/threonine-protein kinase</keyword>
<dbReference type="InterPro" id="IPR011009">
    <property type="entry name" value="Kinase-like_dom_sf"/>
</dbReference>
<dbReference type="InterPro" id="IPR022495">
    <property type="entry name" value="Bud32"/>
</dbReference>
<dbReference type="InParanoid" id="G0ECQ0"/>
<dbReference type="InterPro" id="IPR008266">
    <property type="entry name" value="Tyr_kinase_AS"/>
</dbReference>
<dbReference type="PROSITE" id="PS00109">
    <property type="entry name" value="PROTEIN_KINASE_TYR"/>
    <property type="match status" value="1"/>
</dbReference>
<evidence type="ECO:0000256" key="9">
    <source>
        <dbReference type="ARBA" id="ARBA00047899"/>
    </source>
</evidence>
<keyword evidence="5" id="KW-0819">tRNA processing</keyword>
<comment type="catalytic activity">
    <reaction evidence="9">
        <text>L-threonyl-[protein] + ATP = O-phospho-L-threonyl-[protein] + ADP + H(+)</text>
        <dbReference type="Rhea" id="RHEA:46608"/>
        <dbReference type="Rhea" id="RHEA-COMP:11060"/>
        <dbReference type="Rhea" id="RHEA-COMP:11605"/>
        <dbReference type="ChEBI" id="CHEBI:15378"/>
        <dbReference type="ChEBI" id="CHEBI:30013"/>
        <dbReference type="ChEBI" id="CHEBI:30616"/>
        <dbReference type="ChEBI" id="CHEBI:61977"/>
        <dbReference type="ChEBI" id="CHEBI:456216"/>
        <dbReference type="EC" id="2.7.11.1"/>
    </reaction>
</comment>
<accession>G0ECQ0</accession>
<keyword evidence="7 12" id="KW-0418">Kinase</keyword>
<dbReference type="SMART" id="SM00220">
    <property type="entry name" value="S_TKc"/>
    <property type="match status" value="1"/>
</dbReference>
<keyword evidence="6" id="KW-0547">Nucleotide-binding</keyword>
<evidence type="ECO:0000256" key="1">
    <source>
        <dbReference type="ARBA" id="ARBA00010630"/>
    </source>
</evidence>
<keyword evidence="8" id="KW-0067">ATP-binding</keyword>
<comment type="similarity">
    <text evidence="1">Belongs to the protein kinase superfamily. BUD32 family.</text>
</comment>
<keyword evidence="4" id="KW-0808">Transferase</keyword>
<evidence type="ECO:0000256" key="7">
    <source>
        <dbReference type="ARBA" id="ARBA00022777"/>
    </source>
</evidence>
<evidence type="ECO:0000256" key="4">
    <source>
        <dbReference type="ARBA" id="ARBA00022679"/>
    </source>
</evidence>
<dbReference type="EC" id="2.7.11.1" evidence="2"/>
<dbReference type="AlphaFoldDB" id="G0ECQ0"/>
<evidence type="ECO:0000256" key="6">
    <source>
        <dbReference type="ARBA" id="ARBA00022741"/>
    </source>
</evidence>
<evidence type="ECO:0000259" key="11">
    <source>
        <dbReference type="PROSITE" id="PS50011"/>
    </source>
</evidence>
<dbReference type="Pfam" id="PF00069">
    <property type="entry name" value="Pkinase"/>
    <property type="match status" value="1"/>
</dbReference>
<dbReference type="GO" id="GO:0005524">
    <property type="term" value="F:ATP binding"/>
    <property type="evidence" value="ECO:0007669"/>
    <property type="project" value="UniProtKB-KW"/>
</dbReference>
<dbReference type="eggNOG" id="arCOG01185">
    <property type="taxonomic scope" value="Archaea"/>
</dbReference>
<evidence type="ECO:0000256" key="2">
    <source>
        <dbReference type="ARBA" id="ARBA00012513"/>
    </source>
</evidence>
<dbReference type="Gene3D" id="3.30.200.20">
    <property type="entry name" value="Phosphorylase Kinase, domain 1"/>
    <property type="match status" value="1"/>
</dbReference>
<evidence type="ECO:0000256" key="5">
    <source>
        <dbReference type="ARBA" id="ARBA00022694"/>
    </source>
</evidence>
<reference evidence="12 13" key="1">
    <citation type="journal article" date="2011" name="Stand. Genomic Sci.">
        <title>Complete genome sequence of the hyperthermophilic chemolithoautotroph Pyrolobus fumarii type strain (1A).</title>
        <authorList>
            <person name="Anderson I."/>
            <person name="Goker M."/>
            <person name="Nolan M."/>
            <person name="Lucas S."/>
            <person name="Hammon N."/>
            <person name="Deshpande S."/>
            <person name="Cheng J.F."/>
            <person name="Tapia R."/>
            <person name="Han C."/>
            <person name="Goodwin L."/>
            <person name="Pitluck S."/>
            <person name="Huntemann M."/>
            <person name="Liolios K."/>
            <person name="Ivanova N."/>
            <person name="Pagani I."/>
            <person name="Mavromatis K."/>
            <person name="Ovchinikova G."/>
            <person name="Pati A."/>
            <person name="Chen A."/>
            <person name="Palaniappan K."/>
            <person name="Land M."/>
            <person name="Hauser L."/>
            <person name="Brambilla E.M."/>
            <person name="Huber H."/>
            <person name="Yasawong M."/>
            <person name="Rohde M."/>
            <person name="Spring S."/>
            <person name="Abt B."/>
            <person name="Sikorski J."/>
            <person name="Wirth R."/>
            <person name="Detter J.C."/>
            <person name="Woyke T."/>
            <person name="Bristow J."/>
            <person name="Eisen J.A."/>
            <person name="Markowitz V."/>
            <person name="Hugenholtz P."/>
            <person name="Kyrpides N.C."/>
            <person name="Klenk H.P."/>
            <person name="Lapidus A."/>
        </authorList>
    </citation>
    <scope>NUCLEOTIDE SEQUENCE [LARGE SCALE GENOMIC DNA]</scope>
    <source>
        <strain evidence="13">DSM 11204 / 1A</strain>
    </source>
</reference>
<dbReference type="SUPFAM" id="SSF56112">
    <property type="entry name" value="Protein kinase-like (PK-like)"/>
    <property type="match status" value="1"/>
</dbReference>
<dbReference type="InterPro" id="IPR000719">
    <property type="entry name" value="Prot_kinase_dom"/>
</dbReference>
<protein>
    <recommendedName>
        <fullName evidence="2">non-specific serine/threonine protein kinase</fullName>
        <ecNumber evidence="2">2.7.11.1</ecNumber>
    </recommendedName>
</protein>
<dbReference type="GO" id="GO:0005829">
    <property type="term" value="C:cytosol"/>
    <property type="evidence" value="ECO:0007669"/>
    <property type="project" value="TreeGrafter"/>
</dbReference>
<evidence type="ECO:0000313" key="12">
    <source>
        <dbReference type="EMBL" id="AEM39620.1"/>
    </source>
</evidence>
<evidence type="ECO:0000256" key="10">
    <source>
        <dbReference type="ARBA" id="ARBA00048679"/>
    </source>
</evidence>
<dbReference type="NCBIfam" id="NF011463">
    <property type="entry name" value="PRK14879.1-4"/>
    <property type="match status" value="1"/>
</dbReference>
<feature type="domain" description="Protein kinase" evidence="11">
    <location>
        <begin position="21"/>
        <end position="246"/>
    </location>
</feature>
<dbReference type="PANTHER" id="PTHR12209">
    <property type="entry name" value="NON-SPECIFIC SERINE/THREONINE PROTEIN KINASE"/>
    <property type="match status" value="1"/>
</dbReference>
<evidence type="ECO:0000256" key="3">
    <source>
        <dbReference type="ARBA" id="ARBA00022527"/>
    </source>
</evidence>
<evidence type="ECO:0000313" key="13">
    <source>
        <dbReference type="Proteomes" id="UP000001037"/>
    </source>
</evidence>
<proteinExistence type="inferred from homology"/>
<dbReference type="KEGG" id="pfm:Pyrfu_1766"/>
<name>G0ECQ0_PYRF1</name>
<dbReference type="PROSITE" id="PS50011">
    <property type="entry name" value="PROTEIN_KINASE_DOM"/>
    <property type="match status" value="1"/>
</dbReference>
<dbReference type="EMBL" id="CP002838">
    <property type="protein sequence ID" value="AEM39620.1"/>
    <property type="molecule type" value="Genomic_DNA"/>
</dbReference>
<comment type="catalytic activity">
    <reaction evidence="10">
        <text>L-seryl-[protein] + ATP = O-phospho-L-seryl-[protein] + ADP + H(+)</text>
        <dbReference type="Rhea" id="RHEA:17989"/>
        <dbReference type="Rhea" id="RHEA-COMP:9863"/>
        <dbReference type="Rhea" id="RHEA-COMP:11604"/>
        <dbReference type="ChEBI" id="CHEBI:15378"/>
        <dbReference type="ChEBI" id="CHEBI:29999"/>
        <dbReference type="ChEBI" id="CHEBI:30616"/>
        <dbReference type="ChEBI" id="CHEBI:83421"/>
        <dbReference type="ChEBI" id="CHEBI:456216"/>
        <dbReference type="EC" id="2.7.11.1"/>
    </reaction>
</comment>